<sequence length="157" mass="17011">MAWRMETLDEAFAAAARTRGVDAQGQPVRRVAAQGGEPLRDGLRRARPGEALLLASYSPFRQSGPYKECGPVFVGAASGAGALPTLETLLGEDGGYLAQQMALRAYDAEQAIIEAAILPLAHIQTRLEQWEARADIAFAMLRFPAHGCYALRLNRED</sequence>
<proteinExistence type="predicted"/>
<name>A0A2S5DKC8_9NEIS</name>
<dbReference type="Proteomes" id="UP000237082">
    <property type="component" value="Unassembled WGS sequence"/>
</dbReference>
<gene>
    <name evidence="1" type="ORF">C2I19_02315</name>
</gene>
<dbReference type="RefSeq" id="WP_103901106.1">
    <property type="nucleotide sequence ID" value="NZ_PQWB01000011.1"/>
</dbReference>
<dbReference type="OrthoDB" id="118609at2"/>
<keyword evidence="2" id="KW-1185">Reference proteome</keyword>
<organism evidence="1 2">
    <name type="scientific">Chromobacterium alticapitis</name>
    <dbReference type="NCBI Taxonomy" id="2073169"/>
    <lineage>
        <taxon>Bacteria</taxon>
        <taxon>Pseudomonadati</taxon>
        <taxon>Pseudomonadota</taxon>
        <taxon>Betaproteobacteria</taxon>
        <taxon>Neisseriales</taxon>
        <taxon>Chromobacteriaceae</taxon>
        <taxon>Chromobacterium</taxon>
    </lineage>
</organism>
<protein>
    <submittedName>
        <fullName evidence="1">DUF1203 domain-containing protein</fullName>
    </submittedName>
</protein>
<dbReference type="EMBL" id="PQWB01000011">
    <property type="protein sequence ID" value="POZ63489.1"/>
    <property type="molecule type" value="Genomic_DNA"/>
</dbReference>
<accession>A0A2S5DKC8</accession>
<evidence type="ECO:0000313" key="1">
    <source>
        <dbReference type="EMBL" id="POZ63489.1"/>
    </source>
</evidence>
<dbReference type="AlphaFoldDB" id="A0A2S5DKC8"/>
<dbReference type="InterPro" id="IPR009593">
    <property type="entry name" value="DUF1203"/>
</dbReference>
<reference evidence="2" key="1">
    <citation type="submission" date="2018-02" db="EMBL/GenBank/DDBJ databases">
        <authorList>
            <person name="O'Hara-Hanley K."/>
            <person name="Soby S."/>
        </authorList>
    </citation>
    <scope>NUCLEOTIDE SEQUENCE [LARGE SCALE GENOMIC DNA]</scope>
    <source>
        <strain evidence="2">MWU14-2602</strain>
    </source>
</reference>
<dbReference type="Pfam" id="PF06718">
    <property type="entry name" value="DUF1203"/>
    <property type="match status" value="1"/>
</dbReference>
<evidence type="ECO:0000313" key="2">
    <source>
        <dbReference type="Proteomes" id="UP000237082"/>
    </source>
</evidence>
<comment type="caution">
    <text evidence="1">The sequence shown here is derived from an EMBL/GenBank/DDBJ whole genome shotgun (WGS) entry which is preliminary data.</text>
</comment>
<dbReference type="PIRSF" id="PIRSF034110">
    <property type="entry name" value="DUF1203"/>
    <property type="match status" value="1"/>
</dbReference>